<feature type="compositionally biased region" description="Low complexity" evidence="1">
    <location>
        <begin position="144"/>
        <end position="158"/>
    </location>
</feature>
<feature type="compositionally biased region" description="Basic and acidic residues" evidence="1">
    <location>
        <begin position="182"/>
        <end position="196"/>
    </location>
</feature>
<feature type="compositionally biased region" description="Low complexity" evidence="1">
    <location>
        <begin position="169"/>
        <end position="181"/>
    </location>
</feature>
<gene>
    <name evidence="2" type="ORF">Vbra_23013</name>
</gene>
<name>A0A0G4GI31_VITBC</name>
<dbReference type="InParanoid" id="A0A0G4GI31"/>
<organism evidence="2 3">
    <name type="scientific">Vitrella brassicaformis (strain CCMP3155)</name>
    <dbReference type="NCBI Taxonomy" id="1169540"/>
    <lineage>
        <taxon>Eukaryota</taxon>
        <taxon>Sar</taxon>
        <taxon>Alveolata</taxon>
        <taxon>Colpodellida</taxon>
        <taxon>Vitrellaceae</taxon>
        <taxon>Vitrella</taxon>
    </lineage>
</organism>
<evidence type="ECO:0000313" key="3">
    <source>
        <dbReference type="Proteomes" id="UP000041254"/>
    </source>
</evidence>
<dbReference type="VEuPathDB" id="CryptoDB:Vbra_23013"/>
<sequence>MATDTGDSFRRRLTGRPNDKDKIFDRVVESGAARLFAADNELTILLNIINRTVPVTDDELQLHWPHLTGIIHLRNGGTTGDAILYQTVRLGLPNVLATIFERLKVHMHDKVLTWDTIGSGRPISTGNILRLLGQSTSPQHTEQSTSSSVVPTTTTTTTEASKPGAAGLVDSSASSAVVPSDPDTHTHTHTHTDHQHQQHCRHQRRGGGRPPLPPRPPAHPHIRLLQRGRHQPGGERPRMVGTRDCQRQGHHRCAALWSASAGHVKATHELLPPQG</sequence>
<evidence type="ECO:0000256" key="1">
    <source>
        <dbReference type="SAM" id="MobiDB-lite"/>
    </source>
</evidence>
<accession>A0A0G4GI31</accession>
<dbReference type="AlphaFoldDB" id="A0A0G4GI31"/>
<reference evidence="2 3" key="1">
    <citation type="submission" date="2014-11" db="EMBL/GenBank/DDBJ databases">
        <authorList>
            <person name="Zhu J."/>
            <person name="Qi W."/>
            <person name="Song R."/>
        </authorList>
    </citation>
    <scope>NUCLEOTIDE SEQUENCE [LARGE SCALE GENOMIC DNA]</scope>
</reference>
<feature type="compositionally biased region" description="Basic residues" evidence="1">
    <location>
        <begin position="197"/>
        <end position="207"/>
    </location>
</feature>
<dbReference type="Proteomes" id="UP000041254">
    <property type="component" value="Unassembled WGS sequence"/>
</dbReference>
<feature type="region of interest" description="Disordered" evidence="1">
    <location>
        <begin position="135"/>
        <end position="221"/>
    </location>
</feature>
<dbReference type="EMBL" id="CDMY01000675">
    <property type="protein sequence ID" value="CEM29388.1"/>
    <property type="molecule type" value="Genomic_DNA"/>
</dbReference>
<keyword evidence="3" id="KW-1185">Reference proteome</keyword>
<proteinExistence type="predicted"/>
<evidence type="ECO:0000313" key="2">
    <source>
        <dbReference type="EMBL" id="CEM29388.1"/>
    </source>
</evidence>
<protein>
    <submittedName>
        <fullName evidence="2">Uncharacterized protein</fullName>
    </submittedName>
</protein>